<evidence type="ECO:0000256" key="3">
    <source>
        <dbReference type="SAM" id="Phobius"/>
    </source>
</evidence>
<proteinExistence type="predicted"/>
<dbReference type="Proteomes" id="UP001590950">
    <property type="component" value="Unassembled WGS sequence"/>
</dbReference>
<keyword evidence="3" id="KW-0812">Transmembrane</keyword>
<keyword evidence="3" id="KW-1133">Transmembrane helix</keyword>
<feature type="coiled-coil region" evidence="1">
    <location>
        <begin position="46"/>
        <end position="73"/>
    </location>
</feature>
<feature type="region of interest" description="Disordered" evidence="2">
    <location>
        <begin position="216"/>
        <end position="258"/>
    </location>
</feature>
<gene>
    <name evidence="4" type="ORF">N7G274_005498</name>
</gene>
<keyword evidence="3" id="KW-0472">Membrane</keyword>
<keyword evidence="5" id="KW-1185">Reference proteome</keyword>
<evidence type="ECO:0000313" key="5">
    <source>
        <dbReference type="Proteomes" id="UP001590950"/>
    </source>
</evidence>
<feature type="compositionally biased region" description="Polar residues" evidence="2">
    <location>
        <begin position="248"/>
        <end position="258"/>
    </location>
</feature>
<evidence type="ECO:0000313" key="4">
    <source>
        <dbReference type="EMBL" id="KAL2041714.1"/>
    </source>
</evidence>
<sequence>MLQTPLEDRKCRGWPCTKAENGQLFMFIILGIFISFFLYNICVYLHDRSRQRRQQLEDEMDEEAEQEEIEQRRNKVVAWMEVTETAAKPSLPIDIKRSKYQSLVPTGAQPDNGARPQRPKARRSKSAPLLSKRSSGSDLCFLYNTFDNSYQNLRPHNNSRFHANDKHPAEKVMTSGEATSKPTVSQPTETTVNLDDVIAPKKQVSFAANDNVIGSSWSTIQSDNAPEEQRSAPKKQVSFAVEDKEINTGPSTIPKRNS</sequence>
<reference evidence="4 5" key="1">
    <citation type="submission" date="2024-09" db="EMBL/GenBank/DDBJ databases">
        <title>Rethinking Asexuality: The Enigmatic Case of Functional Sexual Genes in Lepraria (Stereocaulaceae).</title>
        <authorList>
            <person name="Doellman M."/>
            <person name="Sun Y."/>
            <person name="Barcenas-Pena A."/>
            <person name="Lumbsch H.T."/>
            <person name="Grewe F."/>
        </authorList>
    </citation>
    <scope>NUCLEOTIDE SEQUENCE [LARGE SCALE GENOMIC DNA]</scope>
    <source>
        <strain evidence="4 5">Mercado 3170</strain>
    </source>
</reference>
<feature type="region of interest" description="Disordered" evidence="2">
    <location>
        <begin position="103"/>
        <end position="134"/>
    </location>
</feature>
<evidence type="ECO:0000256" key="2">
    <source>
        <dbReference type="SAM" id="MobiDB-lite"/>
    </source>
</evidence>
<dbReference type="EMBL" id="JBEFKJ010000016">
    <property type="protein sequence ID" value="KAL2041714.1"/>
    <property type="molecule type" value="Genomic_DNA"/>
</dbReference>
<comment type="caution">
    <text evidence="4">The sequence shown here is derived from an EMBL/GenBank/DDBJ whole genome shotgun (WGS) entry which is preliminary data.</text>
</comment>
<protein>
    <submittedName>
        <fullName evidence="4">Uncharacterized protein</fullName>
    </submittedName>
</protein>
<feature type="transmembrane region" description="Helical" evidence="3">
    <location>
        <begin position="24"/>
        <end position="45"/>
    </location>
</feature>
<accession>A0ABR4A735</accession>
<organism evidence="4 5">
    <name type="scientific">Stereocaulon virgatum</name>
    <dbReference type="NCBI Taxonomy" id="373712"/>
    <lineage>
        <taxon>Eukaryota</taxon>
        <taxon>Fungi</taxon>
        <taxon>Dikarya</taxon>
        <taxon>Ascomycota</taxon>
        <taxon>Pezizomycotina</taxon>
        <taxon>Lecanoromycetes</taxon>
        <taxon>OSLEUM clade</taxon>
        <taxon>Lecanoromycetidae</taxon>
        <taxon>Lecanorales</taxon>
        <taxon>Lecanorineae</taxon>
        <taxon>Stereocaulaceae</taxon>
        <taxon>Stereocaulon</taxon>
    </lineage>
</organism>
<name>A0ABR4A735_9LECA</name>
<evidence type="ECO:0000256" key="1">
    <source>
        <dbReference type="SAM" id="Coils"/>
    </source>
</evidence>
<keyword evidence="1" id="KW-0175">Coiled coil</keyword>